<keyword evidence="3" id="KW-1185">Reference proteome</keyword>
<accession>A0A2A9M7Q4</accession>
<sequence>MRARAPVMACCICLRRRYTCPVDVCPMLAPAHTAPSETASGDCIGGTSATSSTQNPGIPPSAPRALGQASDTDSTVGELKADLASGGSAPAYSALAKFVDVRGFGTMPLDMLAYHLSKRQAVEIRREWESEYRYVVLYVGRAMVNRRQLLSQSHLEEAATNARKGFDIKQAQGCNVP</sequence>
<dbReference type="VEuPathDB" id="ToxoDB:BESB_026770"/>
<dbReference type="RefSeq" id="XP_029215712.1">
    <property type="nucleotide sequence ID" value="XM_029361357.1"/>
</dbReference>
<evidence type="ECO:0000256" key="1">
    <source>
        <dbReference type="SAM" id="MobiDB-lite"/>
    </source>
</evidence>
<evidence type="ECO:0000313" key="2">
    <source>
        <dbReference type="EMBL" id="PFH31703.1"/>
    </source>
</evidence>
<feature type="region of interest" description="Disordered" evidence="1">
    <location>
        <begin position="39"/>
        <end position="73"/>
    </location>
</feature>
<dbReference type="GeneID" id="40307729"/>
<dbReference type="KEGG" id="bbes:BESB_026770"/>
<dbReference type="Proteomes" id="UP000224006">
    <property type="component" value="Unassembled WGS sequence"/>
</dbReference>
<organism evidence="2 3">
    <name type="scientific">Besnoitia besnoiti</name>
    <name type="common">Apicomplexan protozoan</name>
    <dbReference type="NCBI Taxonomy" id="94643"/>
    <lineage>
        <taxon>Eukaryota</taxon>
        <taxon>Sar</taxon>
        <taxon>Alveolata</taxon>
        <taxon>Apicomplexa</taxon>
        <taxon>Conoidasida</taxon>
        <taxon>Coccidia</taxon>
        <taxon>Eucoccidiorida</taxon>
        <taxon>Eimeriorina</taxon>
        <taxon>Sarcocystidae</taxon>
        <taxon>Besnoitia</taxon>
    </lineage>
</organism>
<dbReference type="AlphaFoldDB" id="A0A2A9M7Q4"/>
<name>A0A2A9M7Q4_BESBE</name>
<dbReference type="EMBL" id="NWUJ01000014">
    <property type="protein sequence ID" value="PFH31703.1"/>
    <property type="molecule type" value="Genomic_DNA"/>
</dbReference>
<protein>
    <submittedName>
        <fullName evidence="2">KRUF family protein</fullName>
    </submittedName>
</protein>
<comment type="caution">
    <text evidence="2">The sequence shown here is derived from an EMBL/GenBank/DDBJ whole genome shotgun (WGS) entry which is preliminary data.</text>
</comment>
<feature type="compositionally biased region" description="Polar residues" evidence="1">
    <location>
        <begin position="47"/>
        <end position="56"/>
    </location>
</feature>
<proteinExistence type="predicted"/>
<evidence type="ECO:0000313" key="3">
    <source>
        <dbReference type="Proteomes" id="UP000224006"/>
    </source>
</evidence>
<gene>
    <name evidence="2" type="ORF">BESB_026770</name>
</gene>
<reference evidence="2 3" key="1">
    <citation type="submission" date="2017-09" db="EMBL/GenBank/DDBJ databases">
        <title>Genome sequencing of Besnoitia besnoiti strain Bb-Ger1.</title>
        <authorList>
            <person name="Schares G."/>
            <person name="Venepally P."/>
            <person name="Lorenzi H.A."/>
        </authorList>
    </citation>
    <scope>NUCLEOTIDE SEQUENCE [LARGE SCALE GENOMIC DNA]</scope>
    <source>
        <strain evidence="2 3">Bb-Ger1</strain>
    </source>
</reference>